<dbReference type="GO" id="GO:0005829">
    <property type="term" value="C:cytosol"/>
    <property type="evidence" value="ECO:0007669"/>
    <property type="project" value="TreeGrafter"/>
</dbReference>
<proteinExistence type="inferred from homology"/>
<dbReference type="GO" id="GO:0006203">
    <property type="term" value="P:dGTP catabolic process"/>
    <property type="evidence" value="ECO:0007669"/>
    <property type="project" value="TreeGrafter"/>
</dbReference>
<evidence type="ECO:0000259" key="4">
    <source>
        <dbReference type="PROSITE" id="PS51462"/>
    </source>
</evidence>
<sequence>MKIAASTSLPILFLGSSSPSTSRTKQVLITKQTAQSTPTTILSFDTSTRRSGKMKEETAKAMKDARSSTTIDKESSELPVPKVGVVVMVMKEKKILLGKRHTSNSNSTYGLPGGHLEFGESFEECAAREVKEETGLDIEKMEFVMVTNNLFLDDPNPSHYIAIILRAVLADPSQEPQNLETTKCEGWDWYDWNNLPKPIFRPLEILVQSGLNPFTK</sequence>
<evidence type="ECO:0000313" key="5">
    <source>
        <dbReference type="EMBL" id="PIA63456.1"/>
    </source>
</evidence>
<dbReference type="FunFam" id="3.90.79.10:FF:000060">
    <property type="entry name" value="Nudix hydrolase 1"/>
    <property type="match status" value="1"/>
</dbReference>
<dbReference type="InterPro" id="IPR020476">
    <property type="entry name" value="Nudix_hydrolase"/>
</dbReference>
<reference evidence="5 6" key="1">
    <citation type="submission" date="2017-09" db="EMBL/GenBank/DDBJ databases">
        <title>WGS assembly of Aquilegia coerulea Goldsmith.</title>
        <authorList>
            <person name="Hodges S."/>
            <person name="Kramer E."/>
            <person name="Nordborg M."/>
            <person name="Tomkins J."/>
            <person name="Borevitz J."/>
            <person name="Derieg N."/>
            <person name="Yan J."/>
            <person name="Mihaltcheva S."/>
            <person name="Hayes R.D."/>
            <person name="Rokhsar D."/>
        </authorList>
    </citation>
    <scope>NUCLEOTIDE SEQUENCE [LARGE SCALE GENOMIC DNA]</scope>
    <source>
        <strain evidence="6">cv. Goldsmith</strain>
    </source>
</reference>
<keyword evidence="6" id="KW-1185">Reference proteome</keyword>
<name>A0A2G5F6A0_AQUCA</name>
<dbReference type="PANTHER" id="PTHR16099">
    <property type="entry name" value="8-OXO-DGTP DIPHOSPHATES NUDT15"/>
    <property type="match status" value="1"/>
</dbReference>
<dbReference type="OrthoDB" id="447842at2759"/>
<feature type="compositionally biased region" description="Basic and acidic residues" evidence="3">
    <location>
        <begin position="53"/>
        <end position="75"/>
    </location>
</feature>
<evidence type="ECO:0000256" key="3">
    <source>
        <dbReference type="SAM" id="MobiDB-lite"/>
    </source>
</evidence>
<dbReference type="InterPro" id="IPR000086">
    <property type="entry name" value="NUDIX_hydrolase_dom"/>
</dbReference>
<feature type="region of interest" description="Disordered" evidence="3">
    <location>
        <begin position="46"/>
        <end position="75"/>
    </location>
</feature>
<dbReference type="AlphaFoldDB" id="A0A2G5F6A0"/>
<dbReference type="InterPro" id="IPR015797">
    <property type="entry name" value="NUDIX_hydrolase-like_dom_sf"/>
</dbReference>
<dbReference type="SUPFAM" id="SSF55811">
    <property type="entry name" value="Nudix"/>
    <property type="match status" value="1"/>
</dbReference>
<dbReference type="InterPro" id="IPR020084">
    <property type="entry name" value="NUDIX_hydrolase_CS"/>
</dbReference>
<organism evidence="5 6">
    <name type="scientific">Aquilegia coerulea</name>
    <name type="common">Rocky mountain columbine</name>
    <dbReference type="NCBI Taxonomy" id="218851"/>
    <lineage>
        <taxon>Eukaryota</taxon>
        <taxon>Viridiplantae</taxon>
        <taxon>Streptophyta</taxon>
        <taxon>Embryophyta</taxon>
        <taxon>Tracheophyta</taxon>
        <taxon>Spermatophyta</taxon>
        <taxon>Magnoliopsida</taxon>
        <taxon>Ranunculales</taxon>
        <taxon>Ranunculaceae</taxon>
        <taxon>Thalictroideae</taxon>
        <taxon>Aquilegia</taxon>
    </lineage>
</organism>
<comment type="similarity">
    <text evidence="2">Belongs to the Nudix hydrolase family.</text>
</comment>
<dbReference type="STRING" id="218851.A0A2G5F6A0"/>
<dbReference type="EMBL" id="KZ305019">
    <property type="protein sequence ID" value="PIA63456.1"/>
    <property type="molecule type" value="Genomic_DNA"/>
</dbReference>
<dbReference type="PROSITE" id="PS00893">
    <property type="entry name" value="NUDIX_BOX"/>
    <property type="match status" value="1"/>
</dbReference>
<dbReference type="PANTHER" id="PTHR16099:SF5">
    <property type="entry name" value="NUCLEOTIDE TRIPHOSPHATE DIPHOSPHATASE NUDT15"/>
    <property type="match status" value="1"/>
</dbReference>
<dbReference type="InParanoid" id="A0A2G5F6A0"/>
<evidence type="ECO:0000313" key="6">
    <source>
        <dbReference type="Proteomes" id="UP000230069"/>
    </source>
</evidence>
<dbReference type="Gene3D" id="3.90.79.10">
    <property type="entry name" value="Nucleoside Triphosphate Pyrophosphohydrolase"/>
    <property type="match status" value="1"/>
</dbReference>
<evidence type="ECO:0000256" key="2">
    <source>
        <dbReference type="RuleBase" id="RU003476"/>
    </source>
</evidence>
<dbReference type="GO" id="GO:0035539">
    <property type="term" value="F:8-oxo-7,8-dihydrodeoxyguanosine triphosphate pyrophosphatase activity"/>
    <property type="evidence" value="ECO:0007669"/>
    <property type="project" value="TreeGrafter"/>
</dbReference>
<gene>
    <name evidence="5" type="ORF">AQUCO_00201062v1</name>
</gene>
<dbReference type="PROSITE" id="PS51462">
    <property type="entry name" value="NUDIX"/>
    <property type="match status" value="1"/>
</dbReference>
<dbReference type="Pfam" id="PF00293">
    <property type="entry name" value="NUDIX"/>
    <property type="match status" value="1"/>
</dbReference>
<keyword evidence="1 2" id="KW-0378">Hydrolase</keyword>
<feature type="domain" description="Nudix hydrolase" evidence="4">
    <location>
        <begin position="78"/>
        <end position="216"/>
    </location>
</feature>
<accession>A0A2G5F6A0</accession>
<protein>
    <recommendedName>
        <fullName evidence="4">Nudix hydrolase domain-containing protein</fullName>
    </recommendedName>
</protein>
<dbReference type="Proteomes" id="UP000230069">
    <property type="component" value="Unassembled WGS sequence"/>
</dbReference>
<evidence type="ECO:0000256" key="1">
    <source>
        <dbReference type="ARBA" id="ARBA00022801"/>
    </source>
</evidence>
<dbReference type="PRINTS" id="PR00502">
    <property type="entry name" value="NUDIXFAMILY"/>
</dbReference>
<dbReference type="CDD" id="cd04678">
    <property type="entry name" value="NUDIX_MTH2_Nudt15"/>
    <property type="match status" value="1"/>
</dbReference>